<dbReference type="OrthoDB" id="236686at2"/>
<sequence length="579" mass="66686">MIKRLHAFLPTNSRQYREETSQRITWGHWFALFNIVLALLISSRYAFNTDWPNTFIGKFYFFISLFGHFSFVVFAAFLLILFPLSFLIKNERTYRGLSVILATIGQTVLLVDTEVFKQFSLHLSPLVWDLLVNPEEGELTRKWQLLFVPMPLILLAEMLYSRWCWQKLRSFSRQKWGKYVALFFVISFTATHLIYAWADMSAYRPITAQRANYPLSHPMTARNFLEKHGFIDRAELNQEIEESGRLDTFFLNYPKSNLVATKQAATNILLINLSGLSKQAINANNMPRLSEINQLSYRFMNHYSSGDSKSAGALSLFYSLSGKYLDSVLADKTASPLIQIARRNNYQLGLFSHNGFADPIYHQAIFSGILLPTAHSNIGAITQWKNWVSSRSLENAFFSYLDLGMPSANTVQEQEKLLDLQVDEIWQHLTQNALLENTLIIITADITTNSSNADENSFAKAHIQVPMMFYWQGESKEYHFLSSHLDIMPTLLRQFFGVQNPLSDYAQGIDLSTQSQRLWVPSSNHKWNVAIMPNGEQYQIDRNGTFKHFNAEGKHEKDSRPPLPLFLQMIQQSNQFIAK</sequence>
<dbReference type="Proteomes" id="UP000066995">
    <property type="component" value="Chromosome"/>
</dbReference>
<dbReference type="InterPro" id="IPR017850">
    <property type="entry name" value="Alkaline_phosphatase_core_sf"/>
</dbReference>
<gene>
    <name evidence="4" type="ORF">X808_9590</name>
</gene>
<dbReference type="STRING" id="1433287.X808_9590"/>
<dbReference type="eggNOG" id="COG3083">
    <property type="taxonomic scope" value="Bacteria"/>
</dbReference>
<reference evidence="4 5" key="1">
    <citation type="submission" date="2013-12" db="EMBL/GenBank/DDBJ databases">
        <title>Annotation of the Mannheimia varigena USDA-ARS-USMARC-1296 complete genome.</title>
        <authorList>
            <person name="Harhay G.P."/>
            <person name="Clawson M.L."/>
            <person name="Murray R.W."/>
            <person name="Lubbers B.V."/>
            <person name="Heaton M.P."/>
            <person name="Chitko-Mckown C.G."/>
            <person name="Harhay D.M."/>
            <person name="Smith T.P.L."/>
        </authorList>
    </citation>
    <scope>NUCLEOTIDE SEQUENCE [LARGE SCALE GENOMIC DNA]</scope>
    <source>
        <strain evidence="4 5">USDA-ARS-USMARC-1296</strain>
    </source>
</reference>
<proteinExistence type="predicted"/>
<dbReference type="KEGG" id="mvi:X808_9590"/>
<dbReference type="InterPro" id="IPR024588">
    <property type="entry name" value="YejM_N"/>
</dbReference>
<keyword evidence="1" id="KW-0812">Transmembrane</keyword>
<dbReference type="PATRIC" id="fig|1433287.3.peg.956"/>
<evidence type="ECO:0000259" key="2">
    <source>
        <dbReference type="Pfam" id="PF00884"/>
    </source>
</evidence>
<keyword evidence="1" id="KW-1133">Transmembrane helix</keyword>
<feature type="transmembrane region" description="Helical" evidence="1">
    <location>
        <begin position="59"/>
        <end position="82"/>
    </location>
</feature>
<dbReference type="Pfam" id="PF11893">
    <property type="entry name" value="DUF3413"/>
    <property type="match status" value="1"/>
</dbReference>
<dbReference type="HOGENOM" id="CLU_030247_1_0_6"/>
<evidence type="ECO:0000259" key="3">
    <source>
        <dbReference type="Pfam" id="PF11893"/>
    </source>
</evidence>
<dbReference type="Pfam" id="PF00884">
    <property type="entry name" value="Sulfatase"/>
    <property type="match status" value="1"/>
</dbReference>
<dbReference type="Gene3D" id="3.40.720.10">
    <property type="entry name" value="Alkaline Phosphatase, subunit A"/>
    <property type="match status" value="2"/>
</dbReference>
<feature type="domain" description="Sulfatase N-terminal" evidence="2">
    <location>
        <begin position="418"/>
        <end position="495"/>
    </location>
</feature>
<feature type="transmembrane region" description="Helical" evidence="1">
    <location>
        <begin position="180"/>
        <end position="198"/>
    </location>
</feature>
<name>W0QB12_9PAST</name>
<accession>W0QB12</accession>
<dbReference type="PIRSF" id="PIRSF004950">
    <property type="entry name" value="Mmb_sulf_HI0842"/>
    <property type="match status" value="1"/>
</dbReference>
<evidence type="ECO:0000313" key="4">
    <source>
        <dbReference type="EMBL" id="AHG75482.1"/>
    </source>
</evidence>
<evidence type="ECO:0000313" key="5">
    <source>
        <dbReference type="Proteomes" id="UP000066995"/>
    </source>
</evidence>
<dbReference type="InterPro" id="IPR012159">
    <property type="entry name" value="YejM-like"/>
</dbReference>
<keyword evidence="4" id="KW-0378">Hydrolase</keyword>
<dbReference type="EMBL" id="CP006943">
    <property type="protein sequence ID" value="AHG75482.1"/>
    <property type="molecule type" value="Genomic_DNA"/>
</dbReference>
<dbReference type="AlphaFoldDB" id="W0QB12"/>
<organism evidence="4 5">
    <name type="scientific">Mannheimia varigena USDA-ARS-USMARC-1296</name>
    <dbReference type="NCBI Taxonomy" id="1433287"/>
    <lineage>
        <taxon>Bacteria</taxon>
        <taxon>Pseudomonadati</taxon>
        <taxon>Pseudomonadota</taxon>
        <taxon>Gammaproteobacteria</taxon>
        <taxon>Pasteurellales</taxon>
        <taxon>Pasteurellaceae</taxon>
        <taxon>Mannheimia</taxon>
    </lineage>
</organism>
<protein>
    <submittedName>
        <fullName evidence="4">Alkaline phosphatase superfamily hydrolase</fullName>
    </submittedName>
</protein>
<keyword evidence="1" id="KW-0472">Membrane</keyword>
<dbReference type="RefSeq" id="WP_025217206.1">
    <property type="nucleotide sequence ID" value="NZ_CP006943.1"/>
</dbReference>
<dbReference type="GO" id="GO:0016787">
    <property type="term" value="F:hydrolase activity"/>
    <property type="evidence" value="ECO:0007669"/>
    <property type="project" value="UniProtKB-KW"/>
</dbReference>
<dbReference type="SUPFAM" id="SSF53649">
    <property type="entry name" value="Alkaline phosphatase-like"/>
    <property type="match status" value="1"/>
</dbReference>
<dbReference type="InterPro" id="IPR000917">
    <property type="entry name" value="Sulfatase_N"/>
</dbReference>
<feature type="transmembrane region" description="Helical" evidence="1">
    <location>
        <begin position="26"/>
        <end position="47"/>
    </location>
</feature>
<evidence type="ECO:0000256" key="1">
    <source>
        <dbReference type="SAM" id="Phobius"/>
    </source>
</evidence>
<feature type="domain" description="Inner membrane protein YejM N-terminal" evidence="3">
    <location>
        <begin position="14"/>
        <end position="258"/>
    </location>
</feature>
<keyword evidence="5" id="KW-1185">Reference proteome</keyword>